<dbReference type="AlphaFoldDB" id="R4G7Z5"/>
<feature type="chain" id="PRO_5004365428" evidence="1">
    <location>
        <begin position="20"/>
        <end position="80"/>
    </location>
</feature>
<organism evidence="3">
    <name type="scientific">Rhodnius prolixus</name>
    <name type="common">Triatomid bug</name>
    <dbReference type="NCBI Taxonomy" id="13249"/>
    <lineage>
        <taxon>Eukaryota</taxon>
        <taxon>Metazoa</taxon>
        <taxon>Ecdysozoa</taxon>
        <taxon>Arthropoda</taxon>
        <taxon>Hexapoda</taxon>
        <taxon>Insecta</taxon>
        <taxon>Pterygota</taxon>
        <taxon>Neoptera</taxon>
        <taxon>Paraneoptera</taxon>
        <taxon>Hemiptera</taxon>
        <taxon>Heteroptera</taxon>
        <taxon>Panheteroptera</taxon>
        <taxon>Cimicomorpha</taxon>
        <taxon>Reduviidae</taxon>
        <taxon>Triatominae</taxon>
        <taxon>Rhodnius</taxon>
    </lineage>
</organism>
<dbReference type="SUPFAM" id="SSF100895">
    <property type="entry name" value="Kazal-type serine protease inhibitors"/>
    <property type="match status" value="1"/>
</dbReference>
<protein>
    <submittedName>
        <fullName evidence="3">Putative kazalzinho kazal type serine protease inhibitor</fullName>
    </submittedName>
</protein>
<reference evidence="3" key="1">
    <citation type="submission" date="2013-04" db="EMBL/GenBank/DDBJ databases">
        <title>An insight into the transcriptome of the digestive tract of the blood sucking bug, Rhodnius prolixus.</title>
        <authorList>
            <person name="Ribeiro J.M.C."/>
            <person name="Genta F.A."/>
            <person name="Sorgine M.H.F."/>
            <person name="Paiva-Silva G.O."/>
            <person name="Majerowicz D."/>
            <person name="Medeiros M."/>
            <person name="Koerich L."/>
            <person name="Terra W.R."/>
            <person name="Ferreira C."/>
            <person name="Pimentel A.C."/>
            <person name="Bisch P.M."/>
            <person name="Diniz M.M.P."/>
            <person name="Nascimento R."/>
            <person name="Salmon D."/>
            <person name="Silber A.M."/>
            <person name="Alves M."/>
            <person name="Oliveira M.F."/>
            <person name="Gondim K.C."/>
            <person name="Silva Neto M.A.C."/>
            <person name="Atella G.C."/>
            <person name="Araujo H."/>
            <person name="Dias F.S."/>
            <person name="Polycarpo C.R."/>
            <person name="Fampa P."/>
            <person name="Melo A.C."/>
            <person name="Tanaka A.S."/>
            <person name="Balczun C."/>
            <person name="Oliveira J.H.M."/>
            <person name="Goncalves R."/>
            <person name="Lazoski C."/>
            <person name="Pereira M.A."/>
            <person name="Rivera-Pomar R."/>
            <person name="Diambra L."/>
            <person name="Schaub G.A."/>
            <person name="Garcia E.S."/>
            <person name="Azambuja P."/>
            <person name="Braz G.R.C."/>
            <person name="Oliveira P.L."/>
        </authorList>
    </citation>
    <scope>NUCLEOTIDE SEQUENCE</scope>
</reference>
<feature type="domain" description="Kazal-like" evidence="2">
    <location>
        <begin position="21"/>
        <end position="77"/>
    </location>
</feature>
<dbReference type="SMART" id="SM00280">
    <property type="entry name" value="KAZAL"/>
    <property type="match status" value="1"/>
</dbReference>
<keyword evidence="1" id="KW-0732">Signal</keyword>
<dbReference type="InterPro" id="IPR036058">
    <property type="entry name" value="Kazal_dom_sf"/>
</dbReference>
<name>R4G7Z5_RHOPR</name>
<evidence type="ECO:0000256" key="1">
    <source>
        <dbReference type="SAM" id="SignalP"/>
    </source>
</evidence>
<proteinExistence type="evidence at transcript level"/>
<dbReference type="CDD" id="cd00104">
    <property type="entry name" value="KAZAL_FS"/>
    <property type="match status" value="1"/>
</dbReference>
<sequence>MKIYLLFLATILIFNAGMASPESGETCKFLSCPLNWRPVCGRRGNEYKTFGNRCDFDRSNCFANPQYEFKHKGRCEKNGK</sequence>
<dbReference type="InterPro" id="IPR002350">
    <property type="entry name" value="Kazal_dom"/>
</dbReference>
<feature type="signal peptide" evidence="1">
    <location>
        <begin position="1"/>
        <end position="19"/>
    </location>
</feature>
<evidence type="ECO:0000259" key="2">
    <source>
        <dbReference type="PROSITE" id="PS51465"/>
    </source>
</evidence>
<dbReference type="Gene3D" id="3.30.60.30">
    <property type="match status" value="1"/>
</dbReference>
<dbReference type="EMBL" id="GAHY01001862">
    <property type="protein sequence ID" value="JAA75648.1"/>
    <property type="molecule type" value="mRNA"/>
</dbReference>
<evidence type="ECO:0000313" key="3">
    <source>
        <dbReference type="EMBL" id="JAA75648.1"/>
    </source>
</evidence>
<dbReference type="Pfam" id="PF07648">
    <property type="entry name" value="Kazal_2"/>
    <property type="match status" value="1"/>
</dbReference>
<accession>R4G7Z5</accession>
<dbReference type="PROSITE" id="PS51465">
    <property type="entry name" value="KAZAL_2"/>
    <property type="match status" value="1"/>
</dbReference>